<dbReference type="OrthoDB" id="9765926at2"/>
<dbReference type="RefSeq" id="WP_129463806.1">
    <property type="nucleotide sequence ID" value="NZ_SBKQ01000005.1"/>
</dbReference>
<accession>A0A4Q1KSL4</accession>
<dbReference type="InterPro" id="IPR026341">
    <property type="entry name" value="T9SS_type_B"/>
</dbReference>
<dbReference type="NCBIfam" id="NF038133">
    <property type="entry name" value="choice_anch_L"/>
    <property type="match status" value="1"/>
</dbReference>
<dbReference type="NCBIfam" id="TIGR04131">
    <property type="entry name" value="Bac_Flav_CTERM"/>
    <property type="match status" value="1"/>
</dbReference>
<gene>
    <name evidence="3" type="ORF">EQG68_05580</name>
</gene>
<keyword evidence="1" id="KW-0732">Signal</keyword>
<reference evidence="4" key="1">
    <citation type="submission" date="2019-01" db="EMBL/GenBank/DDBJ databases">
        <title>Cytophagaceae bacterium strain CAR-16.</title>
        <authorList>
            <person name="Chen W.-M."/>
        </authorList>
    </citation>
    <scope>NUCLEOTIDE SEQUENCE [LARGE SCALE GENOMIC DNA]</scope>
    <source>
        <strain evidence="4">ICH-30</strain>
    </source>
</reference>
<sequence>MKTKLLNFLLLLPLVCFSQAITVNTTTYTVPELVTNVLVSSPCLDVTNVNWSTGSNFGSSNGIGYFQNTNPNFPMQSGVILSTGNVSNAPGPNNSMLNDGLTTWPGDNDLEVILANAGISMTSTNATVLEFNFTALSPHFDFDFLFASEEYGNFQCQFSDAFAFLLTNLNTGVTTNLAVIPGTNTPISVVTVRDFLYNSSCPSSNAEYFGTFNGGANANLSPINFNGQTVVMNASAVLTPNTPYKIKLVVADRIDPQSDSAIFLSANSFNIGQNVLGEDLTLASNTALCDGESHVINTGLNPSEYTFIWKRNGVILPAETGASLTVTESGIYELTYSNNAFPCQTITDSVLVEFNGVFNTPNPIDILKCDTGAGTYSFNLAINTPIVTAGLNPNTVVSYHSSEAQAHANTSPLANVINSTGNQTVYVRIKKHDGDCYVVKSFQLLVTDPPIVNQIADIVSCEHLTIQDKAWFVFAQSTINAVLGDQNPANFVVTIHRTQEQATNGTNAIGGNQIFTVSTTVYVRVQNATDSSCFSIAPINLVVQQLPDVDSFEDVIVCESYTLEEITNGEYYTGPNGTGEQKFAGDVITETQRIYIYNTLPTEPSCPNESSFLVTIIDPDDISLGDGQYCNSYTLPTLTFGQYFTGENGTGTELFPGMSITTSQTVHLYYLSPEPPFCAIDLGFDVEIIPSPEVDSLPTVFDCTAYTLPNLSNGTYYDAANGMGNEIAPGTVITETQTIYIYAQNGICTNQSSFTVFIGLEAPTSTTECVSYTLPSLAIGGYFTEPNGGGQQIPAGTVINSTQTIYVYAESQSSPNCTDNLNFTITISLPVIETPDVTSACETYVLPSIPLGNYFTGENGTGTQLTEGTVIEESQTIYIYLNNGQGCQNSVSFEVTVLSPPKIDSRSDIDGCNNYVLTDLELGNYFTGPNGTGTMLQGGDVITNSQVIYIYAEENGCSAETSFQINVFEIQADSLEDVQVCDSYILPTLTSGNLYYTAIDGPNGFGTLLAPGTPITSTQTIYIYKENQIRPAFSCIDQTSFTVTVYETPDIAPIANVNVCNSYVLPALSVGNYFTEPNGGGTQLAEGTELTVSQTLYVYAETGTNPNCFDQEIFTVTIFNVDEVEDVTICSSYELPTLTTGRYYNGPNGTGGQLAFGSSITTSQTVYIFAQSGFSPNCSDESSFEVTIVPTPVANAVPVANRTVCEEDGTNDGVTSFDLNSLNSIVLGTQTGAEFTVAYYPTLADATEGINSITDTTLSTVYVRVNNSLAPNCFDILPITFIVHKIPEPTPIGGIVCVESETGNLLNPFTIVSGLSSSTHTFEWYLDTTLIDGATGSTLQVTEPGIYSVIATSNATGCSSEPTEVTVVASEPAAIGFTVSMAFSSTNSITINATGVGGNYEYSLDGGPFQDSPTFDNVSSGTHIVTVRDKNGCGSVTDEVLVINYPKFFTPNGDGHNETWNIVDLEEQLNAVIYIYDRYGKLLSQIYPSKNGWDGYYNGAAMPSTDYWFTVTYEENNQTKEFKSHFSLKR</sequence>
<feature type="domain" description="Ig-like" evidence="2">
    <location>
        <begin position="256"/>
        <end position="353"/>
    </location>
</feature>
<evidence type="ECO:0000313" key="3">
    <source>
        <dbReference type="EMBL" id="RXR32962.1"/>
    </source>
</evidence>
<dbReference type="EMBL" id="SBKQ01000005">
    <property type="protein sequence ID" value="RXR32962.1"/>
    <property type="molecule type" value="Genomic_DNA"/>
</dbReference>
<comment type="caution">
    <text evidence="3">The sequence shown here is derived from an EMBL/GenBank/DDBJ whole genome shotgun (WGS) entry which is preliminary data.</text>
</comment>
<evidence type="ECO:0000256" key="1">
    <source>
        <dbReference type="SAM" id="SignalP"/>
    </source>
</evidence>
<name>A0A4Q1KSL4_9FLAO</name>
<dbReference type="Pfam" id="PF13585">
    <property type="entry name" value="CHU_C"/>
    <property type="match status" value="1"/>
</dbReference>
<protein>
    <submittedName>
        <fullName evidence="3">T9SS type B sorting domain-containing protein</fullName>
    </submittedName>
</protein>
<dbReference type="InterPro" id="IPR007110">
    <property type="entry name" value="Ig-like_dom"/>
</dbReference>
<dbReference type="InterPro" id="IPR049804">
    <property type="entry name" value="Choice_anch_L"/>
</dbReference>
<evidence type="ECO:0000259" key="2">
    <source>
        <dbReference type="PROSITE" id="PS50835"/>
    </source>
</evidence>
<proteinExistence type="predicted"/>
<organism evidence="3 4">
    <name type="scientific">Flavobacterium piscinae</name>
    <dbReference type="NCBI Taxonomy" id="2506424"/>
    <lineage>
        <taxon>Bacteria</taxon>
        <taxon>Pseudomonadati</taxon>
        <taxon>Bacteroidota</taxon>
        <taxon>Flavobacteriia</taxon>
        <taxon>Flavobacteriales</taxon>
        <taxon>Flavobacteriaceae</taxon>
        <taxon>Flavobacterium</taxon>
    </lineage>
</organism>
<keyword evidence="4" id="KW-1185">Reference proteome</keyword>
<feature type="chain" id="PRO_5020709013" evidence="1">
    <location>
        <begin position="21"/>
        <end position="1530"/>
    </location>
</feature>
<evidence type="ECO:0000313" key="4">
    <source>
        <dbReference type="Proteomes" id="UP000289734"/>
    </source>
</evidence>
<feature type="signal peptide" evidence="1">
    <location>
        <begin position="1"/>
        <end position="20"/>
    </location>
</feature>
<dbReference type="Proteomes" id="UP000289734">
    <property type="component" value="Unassembled WGS sequence"/>
</dbReference>
<dbReference type="PROSITE" id="PS50835">
    <property type="entry name" value="IG_LIKE"/>
    <property type="match status" value="1"/>
</dbReference>